<dbReference type="PANTHER" id="PTHR33495">
    <property type="entry name" value="ANTI-SIGMA FACTOR ANTAGONIST TM_1081-RELATED-RELATED"/>
    <property type="match status" value="1"/>
</dbReference>
<protein>
    <recommendedName>
        <fullName evidence="2">Anti-sigma factor antagonist</fullName>
    </recommendedName>
</protein>
<dbReference type="SUPFAM" id="SSF52091">
    <property type="entry name" value="SpoIIaa-like"/>
    <property type="match status" value="1"/>
</dbReference>
<dbReference type="STRING" id="128403.WA1_47085"/>
<dbReference type="EMBL" id="ANNX02000047">
    <property type="protein sequence ID" value="KYC37197.1"/>
    <property type="molecule type" value="Genomic_DNA"/>
</dbReference>
<dbReference type="Proteomes" id="UP000076925">
    <property type="component" value="Unassembled WGS sequence"/>
</dbReference>
<feature type="domain" description="STAS" evidence="3">
    <location>
        <begin position="1"/>
        <end position="109"/>
    </location>
</feature>
<dbReference type="PANTHER" id="PTHR33495:SF14">
    <property type="entry name" value="ANTI-SIGMA FACTOR ANTAGONIST"/>
    <property type="match status" value="1"/>
</dbReference>
<proteinExistence type="inferred from homology"/>
<comment type="similarity">
    <text evidence="1 2">Belongs to the anti-sigma-factor antagonist family.</text>
</comment>
<evidence type="ECO:0000313" key="4">
    <source>
        <dbReference type="EMBL" id="KYC37197.1"/>
    </source>
</evidence>
<dbReference type="OrthoDB" id="9794628at2"/>
<evidence type="ECO:0000313" key="5">
    <source>
        <dbReference type="Proteomes" id="UP000076925"/>
    </source>
</evidence>
<organism evidence="4 5">
    <name type="scientific">Scytonema hofmannii PCC 7110</name>
    <dbReference type="NCBI Taxonomy" id="128403"/>
    <lineage>
        <taxon>Bacteria</taxon>
        <taxon>Bacillati</taxon>
        <taxon>Cyanobacteriota</taxon>
        <taxon>Cyanophyceae</taxon>
        <taxon>Nostocales</taxon>
        <taxon>Scytonemataceae</taxon>
        <taxon>Scytonema</taxon>
    </lineage>
</organism>
<dbReference type="PROSITE" id="PS50801">
    <property type="entry name" value="STAS"/>
    <property type="match status" value="1"/>
</dbReference>
<accession>A0A139WXN4</accession>
<dbReference type="Gene3D" id="3.30.750.24">
    <property type="entry name" value="STAS domain"/>
    <property type="match status" value="1"/>
</dbReference>
<gene>
    <name evidence="4" type="ORF">WA1_47085</name>
</gene>
<dbReference type="Pfam" id="PF01740">
    <property type="entry name" value="STAS"/>
    <property type="match status" value="1"/>
</dbReference>
<dbReference type="InterPro" id="IPR002645">
    <property type="entry name" value="STAS_dom"/>
</dbReference>
<dbReference type="RefSeq" id="WP_017745018.1">
    <property type="nucleotide sequence ID" value="NZ_KQ976354.1"/>
</dbReference>
<reference evidence="4 5" key="1">
    <citation type="journal article" date="2013" name="Genome Biol. Evol.">
        <title>Genomes of Stigonematalean cyanobacteria (subsection V) and the evolution of oxygenic photosynthesis from prokaryotes to plastids.</title>
        <authorList>
            <person name="Dagan T."/>
            <person name="Roettger M."/>
            <person name="Stucken K."/>
            <person name="Landan G."/>
            <person name="Koch R."/>
            <person name="Major P."/>
            <person name="Gould S.B."/>
            <person name="Goremykin V.V."/>
            <person name="Rippka R."/>
            <person name="Tandeau de Marsac N."/>
            <person name="Gugger M."/>
            <person name="Lockhart P.J."/>
            <person name="Allen J.F."/>
            <person name="Brune I."/>
            <person name="Maus I."/>
            <person name="Puhler A."/>
            <person name="Martin W.F."/>
        </authorList>
    </citation>
    <scope>NUCLEOTIDE SEQUENCE [LARGE SCALE GENOMIC DNA]</scope>
    <source>
        <strain evidence="4 5">PCC 7110</strain>
    </source>
</reference>
<evidence type="ECO:0000256" key="2">
    <source>
        <dbReference type="RuleBase" id="RU003749"/>
    </source>
</evidence>
<keyword evidence="5" id="KW-1185">Reference proteome</keyword>
<evidence type="ECO:0000259" key="3">
    <source>
        <dbReference type="PROSITE" id="PS50801"/>
    </source>
</evidence>
<comment type="caution">
    <text evidence="4">The sequence shown here is derived from an EMBL/GenBank/DDBJ whole genome shotgun (WGS) entry which is preliminary data.</text>
</comment>
<dbReference type="NCBIfam" id="TIGR00377">
    <property type="entry name" value="ant_ant_sig"/>
    <property type="match status" value="1"/>
</dbReference>
<dbReference type="GO" id="GO:0043856">
    <property type="term" value="F:anti-sigma factor antagonist activity"/>
    <property type="evidence" value="ECO:0007669"/>
    <property type="project" value="InterPro"/>
</dbReference>
<dbReference type="InterPro" id="IPR036513">
    <property type="entry name" value="STAS_dom_sf"/>
</dbReference>
<evidence type="ECO:0000256" key="1">
    <source>
        <dbReference type="ARBA" id="ARBA00009013"/>
    </source>
</evidence>
<name>A0A139WXN4_9CYAN</name>
<sequence length="112" mass="12275">MEIKTLTVEEVMLVELAGEVDANTAPIIQEKVLPLTLPGNKILIDLSKVPYMSSTGLRMLLSLYRRTNAQDGKLVLVGLSEEIQDIMSVTGFLDFFMTSETLESGLLLMANG</sequence>
<dbReference type="InterPro" id="IPR003658">
    <property type="entry name" value="Anti-sigma_ant"/>
</dbReference>
<dbReference type="AlphaFoldDB" id="A0A139WXN4"/>
<dbReference type="CDD" id="cd07043">
    <property type="entry name" value="STAS_anti-anti-sigma_factors"/>
    <property type="match status" value="1"/>
</dbReference>